<dbReference type="SMART" id="SM00320">
    <property type="entry name" value="WD40"/>
    <property type="match status" value="6"/>
</dbReference>
<reference evidence="12 13" key="1">
    <citation type="submission" date="2020-10" db="EMBL/GenBank/DDBJ databases">
        <authorList>
            <person name="Sedaghatjoo S."/>
        </authorList>
    </citation>
    <scope>NUCLEOTIDE SEQUENCE [LARGE SCALE GENOMIC DNA]</scope>
    <source>
        <strain evidence="12 13">LLFL</strain>
    </source>
</reference>
<dbReference type="PRINTS" id="PR00320">
    <property type="entry name" value="GPROTEINBRPT"/>
</dbReference>
<organism evidence="12 13">
    <name type="scientific">Tilletia laevis</name>
    <dbReference type="NCBI Taxonomy" id="157183"/>
    <lineage>
        <taxon>Eukaryota</taxon>
        <taxon>Fungi</taxon>
        <taxon>Dikarya</taxon>
        <taxon>Basidiomycota</taxon>
        <taxon>Ustilaginomycotina</taxon>
        <taxon>Exobasidiomycetes</taxon>
        <taxon>Tilletiales</taxon>
        <taxon>Tilletiaceae</taxon>
        <taxon>Tilletia</taxon>
    </lineage>
</organism>
<feature type="compositionally biased region" description="Basic residues" evidence="10">
    <location>
        <begin position="422"/>
        <end position="433"/>
    </location>
</feature>
<evidence type="ECO:0000256" key="6">
    <source>
        <dbReference type="ARBA" id="ARBA00023242"/>
    </source>
</evidence>
<keyword evidence="4 9" id="KW-0853">WD repeat</keyword>
<dbReference type="InterPro" id="IPR036322">
    <property type="entry name" value="WD40_repeat_dom_sf"/>
</dbReference>
<dbReference type="GO" id="GO:0032040">
    <property type="term" value="C:small-subunit processome"/>
    <property type="evidence" value="ECO:0007669"/>
    <property type="project" value="TreeGrafter"/>
</dbReference>
<evidence type="ECO:0000313" key="12">
    <source>
        <dbReference type="EMBL" id="CAD6922642.1"/>
    </source>
</evidence>
<evidence type="ECO:0000256" key="3">
    <source>
        <dbReference type="ARBA" id="ARBA00021762"/>
    </source>
</evidence>
<dbReference type="InterPro" id="IPR019775">
    <property type="entry name" value="WD40_repeat_CS"/>
</dbReference>
<dbReference type="Gene3D" id="2.130.10.10">
    <property type="entry name" value="YVTN repeat-like/Quinoprotein amine dehydrogenase"/>
    <property type="match status" value="2"/>
</dbReference>
<gene>
    <name evidence="12" type="ORF">JKILLFL_G7217</name>
</gene>
<dbReference type="EMBL" id="CAJHJF010001940">
    <property type="protein sequence ID" value="CAD6922642.1"/>
    <property type="molecule type" value="Genomic_DNA"/>
</dbReference>
<feature type="repeat" description="WD" evidence="9">
    <location>
        <begin position="281"/>
        <end position="322"/>
    </location>
</feature>
<feature type="compositionally biased region" description="Basic and acidic residues" evidence="10">
    <location>
        <begin position="439"/>
        <end position="449"/>
    </location>
</feature>
<dbReference type="InterPro" id="IPR020472">
    <property type="entry name" value="WD40_PAC1"/>
</dbReference>
<dbReference type="CDD" id="cd00200">
    <property type="entry name" value="WD40"/>
    <property type="match status" value="1"/>
</dbReference>
<evidence type="ECO:0000256" key="7">
    <source>
        <dbReference type="ARBA" id="ARBA00023274"/>
    </source>
</evidence>
<dbReference type="InterPro" id="IPR051733">
    <property type="entry name" value="WD_repeat_DCAF13/WDSOF1"/>
</dbReference>
<dbReference type="PANTHER" id="PTHR22851">
    <property type="entry name" value="U3 SMALL NUCLEOLAR RNA U3 SNORNA ASSOCIATED PROTEIN"/>
    <property type="match status" value="1"/>
</dbReference>
<sequence length="449" mass="49659">MKINVLSRSLDAHTPARLGDLAPTSRNLDPALHPFSKPREYTRALNASKLNRLFAKPFVASLSGHIDGVYALAVDPLRLSAVASGSGDGEIRLWDLSQQALVQSYPGAHKGIIQSLAFCPLQAAGPGRGRVLLSCSTDASIKPISIYHGRSAFNCLTTHASLPHFASASTSIQIWDLNRAGSSGTGAEALQTFTWANDGEGVTVVRFNQSEREVLASTGTDRSVVLYDTRGGKPLSKMVMQMRANDLAWSPMEPTTFAVASEDHNIYTFDMRNLKSATQIYKDHVAAVMSVSYSPTGQDLVSGSYDRTLRLWSLGQGAHSRDIYHTKRMQRIFATSFTLDARFVLSGSDDGNVRLWKARASEKLGILNGREKATLEYQDALRKRWSGTAEVKKIERQRNVPRQIKQAQALKRTMVESQRRKEEHRRRHTKKGNTKPQAARKEAILAIKE</sequence>
<feature type="repeat" description="WD" evidence="9">
    <location>
        <begin position="62"/>
        <end position="104"/>
    </location>
</feature>
<evidence type="ECO:0000256" key="2">
    <source>
        <dbReference type="ARBA" id="ARBA00005649"/>
    </source>
</evidence>
<feature type="domain" description="Sof1-like protein" evidence="11">
    <location>
        <begin position="358"/>
        <end position="443"/>
    </location>
</feature>
<dbReference type="PROSITE" id="PS00678">
    <property type="entry name" value="WD_REPEATS_1"/>
    <property type="match status" value="1"/>
</dbReference>
<dbReference type="Pfam" id="PF04158">
    <property type="entry name" value="Sof1"/>
    <property type="match status" value="1"/>
</dbReference>
<evidence type="ECO:0000313" key="13">
    <source>
        <dbReference type="Proteomes" id="UP000836404"/>
    </source>
</evidence>
<dbReference type="PROSITE" id="PS50082">
    <property type="entry name" value="WD_REPEATS_2"/>
    <property type="match status" value="3"/>
</dbReference>
<accession>A0A9N8QBT4</accession>
<dbReference type="InterPro" id="IPR015943">
    <property type="entry name" value="WD40/YVTN_repeat-like_dom_sf"/>
</dbReference>
<dbReference type="Proteomes" id="UP000836404">
    <property type="component" value="Unassembled WGS sequence"/>
</dbReference>
<evidence type="ECO:0000256" key="4">
    <source>
        <dbReference type="ARBA" id="ARBA00022574"/>
    </source>
</evidence>
<evidence type="ECO:0000256" key="8">
    <source>
        <dbReference type="ARBA" id="ARBA00032239"/>
    </source>
</evidence>
<feature type="repeat" description="WD" evidence="9">
    <location>
        <begin position="325"/>
        <end position="366"/>
    </location>
</feature>
<feature type="region of interest" description="Disordered" evidence="10">
    <location>
        <begin position="408"/>
        <end position="449"/>
    </location>
</feature>
<comment type="caution">
    <text evidence="12">The sequence shown here is derived from an EMBL/GenBank/DDBJ whole genome shotgun (WGS) entry which is preliminary data.</text>
</comment>
<proteinExistence type="inferred from homology"/>
<evidence type="ECO:0000256" key="9">
    <source>
        <dbReference type="PROSITE-ProRule" id="PRU00221"/>
    </source>
</evidence>
<evidence type="ECO:0000256" key="5">
    <source>
        <dbReference type="ARBA" id="ARBA00022737"/>
    </source>
</evidence>
<dbReference type="PANTHER" id="PTHR22851:SF0">
    <property type="entry name" value="DDB1- AND CUL4-ASSOCIATED FACTOR 13"/>
    <property type="match status" value="1"/>
</dbReference>
<dbReference type="InterPro" id="IPR007287">
    <property type="entry name" value="Sof1"/>
</dbReference>
<keyword evidence="5" id="KW-0677">Repeat</keyword>
<dbReference type="GO" id="GO:0000462">
    <property type="term" value="P:maturation of SSU-rRNA from tricistronic rRNA transcript (SSU-rRNA, 5.8S rRNA, LSU-rRNA)"/>
    <property type="evidence" value="ECO:0007669"/>
    <property type="project" value="TreeGrafter"/>
</dbReference>
<evidence type="ECO:0000256" key="1">
    <source>
        <dbReference type="ARBA" id="ARBA00004604"/>
    </source>
</evidence>
<evidence type="ECO:0000256" key="10">
    <source>
        <dbReference type="SAM" id="MobiDB-lite"/>
    </source>
</evidence>
<keyword evidence="7" id="KW-0687">Ribonucleoprotein</keyword>
<dbReference type="InterPro" id="IPR001680">
    <property type="entry name" value="WD40_rpt"/>
</dbReference>
<dbReference type="Pfam" id="PF00400">
    <property type="entry name" value="WD40"/>
    <property type="match status" value="3"/>
</dbReference>
<comment type="subcellular location">
    <subcellularLocation>
        <location evidence="1">Nucleus</location>
        <location evidence="1">Nucleolus</location>
    </subcellularLocation>
</comment>
<protein>
    <recommendedName>
        <fullName evidence="3">DDB1- and CUL4-associated factor 13</fullName>
    </recommendedName>
    <alternativeName>
        <fullName evidence="8">WD repeat and SOF domain-containing protein 1</fullName>
    </alternativeName>
</protein>
<comment type="similarity">
    <text evidence="2">Belongs to the WD repeat DCAF13/WDSOF1 family.</text>
</comment>
<dbReference type="PROSITE" id="PS50294">
    <property type="entry name" value="WD_REPEATS_REGION"/>
    <property type="match status" value="2"/>
</dbReference>
<evidence type="ECO:0000259" key="11">
    <source>
        <dbReference type="Pfam" id="PF04158"/>
    </source>
</evidence>
<keyword evidence="6" id="KW-0539">Nucleus</keyword>
<name>A0A9N8QBT4_9BASI</name>
<dbReference type="SUPFAM" id="SSF50978">
    <property type="entry name" value="WD40 repeat-like"/>
    <property type="match status" value="1"/>
</dbReference>
<keyword evidence="13" id="KW-1185">Reference proteome</keyword>
<dbReference type="AlphaFoldDB" id="A0A9N8QBT4"/>